<sequence>MPSKFPARCSTIAVLLAAIWSAGAVAGEGDLLTLTASAGYSYDSNVFRIGSDRKPTGQDHRDDSIWSASVGAELNKVIGRQRFYGNGSVTQSQYQDFDFLNNTGYQGTLGYRLGFGSDSEAGVYYSRSNLLNNYADLTGYYKRNMLSSERYGGDVLLRIAGDWVGVGSVTQGHDENSASDRQAGNSDIRAFDAGVRYAPRGSKNYIESRYRESSVDYERVGGATNYDYVQREVRVTGLWSPNQISSLEASAARVRSSHEDLQSSDFSGWSGYVGYIWRPTIVSSTNLRLSRDVGAAGDGWGSYARTNGISLKQTWQATSKLGFDANLGYQRRVFSGYQTVGLAASTGEDERRDTVYTTGIGGSYAITDKLSTRLSLRNERRLSSIDVYSFTDTIAVLNAQYKF</sequence>
<feature type="signal peptide" evidence="2">
    <location>
        <begin position="1"/>
        <end position="26"/>
    </location>
</feature>
<dbReference type="SUPFAM" id="SSF56925">
    <property type="entry name" value="OMPA-like"/>
    <property type="match status" value="1"/>
</dbReference>
<dbReference type="RefSeq" id="WP_354602681.1">
    <property type="nucleotide sequence ID" value="NZ_JBEWZI010000031.1"/>
</dbReference>
<evidence type="ECO:0000256" key="1">
    <source>
        <dbReference type="ARBA" id="ARBA00004442"/>
    </source>
</evidence>
<evidence type="ECO:0000313" key="4">
    <source>
        <dbReference type="Proteomes" id="UP001549691"/>
    </source>
</evidence>
<gene>
    <name evidence="3" type="primary">epsL</name>
    <name evidence="3" type="ORF">ABXR19_18700</name>
</gene>
<dbReference type="EMBL" id="JBEWZI010000031">
    <property type="protein sequence ID" value="MET7016222.1"/>
    <property type="molecule type" value="Genomic_DNA"/>
</dbReference>
<dbReference type="NCBIfam" id="TIGR03014">
    <property type="entry name" value="EpsL"/>
    <property type="match status" value="1"/>
</dbReference>
<evidence type="ECO:0000313" key="3">
    <source>
        <dbReference type="EMBL" id="MET7016222.1"/>
    </source>
</evidence>
<reference evidence="3 4" key="1">
    <citation type="submission" date="2024-07" db="EMBL/GenBank/DDBJ databases">
        <title>Uliginosibacterium flavum JJ3220;KACC:17644.</title>
        <authorList>
            <person name="Kim M.K."/>
        </authorList>
    </citation>
    <scope>NUCLEOTIDE SEQUENCE [LARGE SCALE GENOMIC DNA]</scope>
    <source>
        <strain evidence="3 4">KACC:17644</strain>
    </source>
</reference>
<comment type="subcellular location">
    <subcellularLocation>
        <location evidence="1">Cell outer membrane</location>
    </subcellularLocation>
</comment>
<proteinExistence type="predicted"/>
<dbReference type="InterPro" id="IPR011250">
    <property type="entry name" value="OMP/PagP_B-barrel"/>
</dbReference>
<keyword evidence="4" id="KW-1185">Reference proteome</keyword>
<name>A0ABV2TQL2_9RHOO</name>
<keyword evidence="2" id="KW-0732">Signal</keyword>
<evidence type="ECO:0000256" key="2">
    <source>
        <dbReference type="SAM" id="SignalP"/>
    </source>
</evidence>
<accession>A0ABV2TQL2</accession>
<organism evidence="3 4">
    <name type="scientific">Uliginosibacterium flavum</name>
    <dbReference type="NCBI Taxonomy" id="1396831"/>
    <lineage>
        <taxon>Bacteria</taxon>
        <taxon>Pseudomonadati</taxon>
        <taxon>Pseudomonadota</taxon>
        <taxon>Betaproteobacteria</taxon>
        <taxon>Rhodocyclales</taxon>
        <taxon>Zoogloeaceae</taxon>
        <taxon>Uliginosibacterium</taxon>
    </lineage>
</organism>
<dbReference type="InterPro" id="IPR017465">
    <property type="entry name" value="EpsL_proteobac"/>
</dbReference>
<comment type="caution">
    <text evidence="3">The sequence shown here is derived from an EMBL/GenBank/DDBJ whole genome shotgun (WGS) entry which is preliminary data.</text>
</comment>
<feature type="chain" id="PRO_5046239463" evidence="2">
    <location>
        <begin position="27"/>
        <end position="403"/>
    </location>
</feature>
<protein>
    <submittedName>
        <fullName evidence="3">XrtB/PEP-CTERM-associated polysaccharide biosynthesis outer membrane protein EpsL</fullName>
    </submittedName>
</protein>
<dbReference type="Proteomes" id="UP001549691">
    <property type="component" value="Unassembled WGS sequence"/>
</dbReference>